<keyword evidence="3 6" id="KW-0479">Metal-binding</keyword>
<dbReference type="HOGENOM" id="CLU_026673_11_2_11"/>
<dbReference type="Pfam" id="PF08240">
    <property type="entry name" value="ADH_N"/>
    <property type="match status" value="1"/>
</dbReference>
<dbReference type="Gene3D" id="3.40.50.720">
    <property type="entry name" value="NAD(P)-binding Rossmann-like Domain"/>
    <property type="match status" value="1"/>
</dbReference>
<dbReference type="Proteomes" id="UP000000657">
    <property type="component" value="Chromosome"/>
</dbReference>
<evidence type="ECO:0000313" key="9">
    <source>
        <dbReference type="Proteomes" id="UP000000657"/>
    </source>
</evidence>
<dbReference type="AlphaFoldDB" id="Q0RIJ3"/>
<dbReference type="SUPFAM" id="SSF50129">
    <property type="entry name" value="GroES-like"/>
    <property type="match status" value="1"/>
</dbReference>
<dbReference type="GO" id="GO:0016491">
    <property type="term" value="F:oxidoreductase activity"/>
    <property type="evidence" value="ECO:0007669"/>
    <property type="project" value="UniProtKB-KW"/>
</dbReference>
<name>Q0RIJ3_FRAAA</name>
<dbReference type="InterPro" id="IPR020843">
    <property type="entry name" value="ER"/>
</dbReference>
<comment type="similarity">
    <text evidence="2 6">Belongs to the zinc-containing alcohol dehydrogenase family.</text>
</comment>
<evidence type="ECO:0000259" key="7">
    <source>
        <dbReference type="SMART" id="SM00829"/>
    </source>
</evidence>
<dbReference type="Pfam" id="PF00107">
    <property type="entry name" value="ADH_zinc_N"/>
    <property type="match status" value="1"/>
</dbReference>
<evidence type="ECO:0000313" key="8">
    <source>
        <dbReference type="EMBL" id="CAJ62675.1"/>
    </source>
</evidence>
<dbReference type="PANTHER" id="PTHR43350:SF17">
    <property type="entry name" value="NAD-DEPENDENT ALCOHOL DEHYDROGENASE"/>
    <property type="match status" value="1"/>
</dbReference>
<dbReference type="SUPFAM" id="SSF51735">
    <property type="entry name" value="NAD(P)-binding Rossmann-fold domains"/>
    <property type="match status" value="1"/>
</dbReference>
<dbReference type="PANTHER" id="PTHR43350">
    <property type="entry name" value="NAD-DEPENDENT ALCOHOL DEHYDROGENASE"/>
    <property type="match status" value="1"/>
</dbReference>
<evidence type="ECO:0000256" key="4">
    <source>
        <dbReference type="ARBA" id="ARBA00022833"/>
    </source>
</evidence>
<evidence type="ECO:0000256" key="2">
    <source>
        <dbReference type="ARBA" id="ARBA00008072"/>
    </source>
</evidence>
<dbReference type="InterPro" id="IPR029752">
    <property type="entry name" value="D-isomer_DH_CS1"/>
</dbReference>
<gene>
    <name evidence="8" type="ordered locus">FRAAL4033</name>
</gene>
<feature type="domain" description="Enoyl reductase (ER)" evidence="7">
    <location>
        <begin position="16"/>
        <end position="315"/>
    </location>
</feature>
<keyword evidence="4 6" id="KW-0862">Zinc</keyword>
<evidence type="ECO:0000256" key="1">
    <source>
        <dbReference type="ARBA" id="ARBA00001947"/>
    </source>
</evidence>
<keyword evidence="9" id="KW-1185">Reference proteome</keyword>
<keyword evidence="5 8" id="KW-0560">Oxidoreductase</keyword>
<dbReference type="InterPro" id="IPR036291">
    <property type="entry name" value="NAD(P)-bd_dom_sf"/>
</dbReference>
<dbReference type="InterPro" id="IPR013154">
    <property type="entry name" value="ADH-like_N"/>
</dbReference>
<dbReference type="Gene3D" id="3.90.180.10">
    <property type="entry name" value="Medium-chain alcohol dehydrogenases, catalytic domain"/>
    <property type="match status" value="2"/>
</dbReference>
<dbReference type="GO" id="GO:0008270">
    <property type="term" value="F:zinc ion binding"/>
    <property type="evidence" value="ECO:0007669"/>
    <property type="project" value="InterPro"/>
</dbReference>
<organism evidence="8 9">
    <name type="scientific">Frankia alni (strain DSM 45986 / CECT 9034 / ACN14a)</name>
    <dbReference type="NCBI Taxonomy" id="326424"/>
    <lineage>
        <taxon>Bacteria</taxon>
        <taxon>Bacillati</taxon>
        <taxon>Actinomycetota</taxon>
        <taxon>Actinomycetes</taxon>
        <taxon>Frankiales</taxon>
        <taxon>Frankiaceae</taxon>
        <taxon>Frankia</taxon>
    </lineage>
</organism>
<sequence length="317" mass="32076">MTRRTVMKAWHFVATGEPLRPVELPDPVAGPGQVVVDVRAAGLCHTDISFMNGEVPGMPSHLPIVLGHEIAGVVAELGAGVTGFAVGERVGIAPVLHDGPGVGRDGGYAERALAQVDELVPVPAGVDYAQAAAATDAGATAYHAVSAVGEVAGGSRVGVIGLGGLGQIGARVAVLLGGEVHVTDVRAELATTADLLGAASFTTDAGRFAGLDLDVVFDFAGVGTTRLALSAARPGGRVVQVGAGRPETTISIVDLVVRRLELRGTLGATKEDLVAVYALLASGALDPVISTVGFDAIPDGLERLRRGEAEGRTVAVR</sequence>
<dbReference type="PROSITE" id="PS00065">
    <property type="entry name" value="D_2_HYDROXYACID_DH_1"/>
    <property type="match status" value="1"/>
</dbReference>
<dbReference type="InterPro" id="IPR002328">
    <property type="entry name" value="ADH_Zn_CS"/>
</dbReference>
<evidence type="ECO:0000256" key="6">
    <source>
        <dbReference type="RuleBase" id="RU361277"/>
    </source>
</evidence>
<dbReference type="STRING" id="326424.FRAAL4033"/>
<evidence type="ECO:0000256" key="3">
    <source>
        <dbReference type="ARBA" id="ARBA00022723"/>
    </source>
</evidence>
<dbReference type="EC" id="1.1.1.-" evidence="8"/>
<dbReference type="SMART" id="SM00829">
    <property type="entry name" value="PKS_ER"/>
    <property type="match status" value="1"/>
</dbReference>
<dbReference type="InterPro" id="IPR013149">
    <property type="entry name" value="ADH-like_C"/>
</dbReference>
<accession>Q0RIJ3</accession>
<dbReference type="EMBL" id="CT573213">
    <property type="protein sequence ID" value="CAJ62675.1"/>
    <property type="molecule type" value="Genomic_DNA"/>
</dbReference>
<proteinExistence type="inferred from homology"/>
<dbReference type="KEGG" id="fal:FRAAL4033"/>
<dbReference type="CDD" id="cd08254">
    <property type="entry name" value="hydroxyacyl_CoA_DH"/>
    <property type="match status" value="1"/>
</dbReference>
<dbReference type="PROSITE" id="PS00059">
    <property type="entry name" value="ADH_ZINC"/>
    <property type="match status" value="1"/>
</dbReference>
<protein>
    <submittedName>
        <fullName evidence="8">Zn-dependent alcohol dehydrogenase</fullName>
        <ecNumber evidence="8">1.1.1.-</ecNumber>
    </submittedName>
</protein>
<evidence type="ECO:0000256" key="5">
    <source>
        <dbReference type="ARBA" id="ARBA00023002"/>
    </source>
</evidence>
<comment type="cofactor">
    <cofactor evidence="1 6">
        <name>Zn(2+)</name>
        <dbReference type="ChEBI" id="CHEBI:29105"/>
    </cofactor>
</comment>
<reference evidence="8 9" key="1">
    <citation type="journal article" date="2007" name="Genome Res.">
        <title>Genome characteristics of facultatively symbiotic Frankia sp. strains reflect host range and host plant biogeography.</title>
        <authorList>
            <person name="Normand P."/>
            <person name="Lapierre P."/>
            <person name="Tisa L.S."/>
            <person name="Gogarten J.P."/>
            <person name="Alloisio N."/>
            <person name="Bagnarol E."/>
            <person name="Bassi C.A."/>
            <person name="Berry A.M."/>
            <person name="Bickhart D.M."/>
            <person name="Choisne N."/>
            <person name="Couloux A."/>
            <person name="Cournoyer B."/>
            <person name="Cruveiller S."/>
            <person name="Daubin V."/>
            <person name="Demange N."/>
            <person name="Francino M.P."/>
            <person name="Goltsman E."/>
            <person name="Huang Y."/>
            <person name="Kopp O.R."/>
            <person name="Labarre L."/>
            <person name="Lapidus A."/>
            <person name="Lavire C."/>
            <person name="Marechal J."/>
            <person name="Martinez M."/>
            <person name="Mastronunzio J.E."/>
            <person name="Mullin B.C."/>
            <person name="Niemann J."/>
            <person name="Pujic P."/>
            <person name="Rawnsley T."/>
            <person name="Rouy Z."/>
            <person name="Schenowitz C."/>
            <person name="Sellstedt A."/>
            <person name="Tavares F."/>
            <person name="Tomkins J.P."/>
            <person name="Vallenet D."/>
            <person name="Valverde C."/>
            <person name="Wall L.G."/>
            <person name="Wang Y."/>
            <person name="Medigue C."/>
            <person name="Benson D.R."/>
        </authorList>
    </citation>
    <scope>NUCLEOTIDE SEQUENCE [LARGE SCALE GENOMIC DNA]</scope>
    <source>
        <strain evidence="9">DSM 45986 / CECT 9034 / ACN14a</strain>
    </source>
</reference>
<dbReference type="eggNOG" id="COG1064">
    <property type="taxonomic scope" value="Bacteria"/>
</dbReference>
<dbReference type="InterPro" id="IPR011032">
    <property type="entry name" value="GroES-like_sf"/>
</dbReference>